<dbReference type="AlphaFoldDB" id="A0A9P0M0T8"/>
<keyword evidence="2" id="KW-1185">Reference proteome</keyword>
<protein>
    <submittedName>
        <fullName evidence="1">Uncharacterized protein</fullName>
    </submittedName>
</protein>
<gene>
    <name evidence="1" type="ORF">ACAOBT_LOCUS26923</name>
</gene>
<comment type="caution">
    <text evidence="1">The sequence shown here is derived from an EMBL/GenBank/DDBJ whole genome shotgun (WGS) entry which is preliminary data.</text>
</comment>
<organism evidence="1 2">
    <name type="scientific">Acanthoscelides obtectus</name>
    <name type="common">Bean weevil</name>
    <name type="synonym">Bruchus obtectus</name>
    <dbReference type="NCBI Taxonomy" id="200917"/>
    <lineage>
        <taxon>Eukaryota</taxon>
        <taxon>Metazoa</taxon>
        <taxon>Ecdysozoa</taxon>
        <taxon>Arthropoda</taxon>
        <taxon>Hexapoda</taxon>
        <taxon>Insecta</taxon>
        <taxon>Pterygota</taxon>
        <taxon>Neoptera</taxon>
        <taxon>Endopterygota</taxon>
        <taxon>Coleoptera</taxon>
        <taxon>Polyphaga</taxon>
        <taxon>Cucujiformia</taxon>
        <taxon>Chrysomeloidea</taxon>
        <taxon>Chrysomelidae</taxon>
        <taxon>Bruchinae</taxon>
        <taxon>Bruchini</taxon>
        <taxon>Acanthoscelides</taxon>
    </lineage>
</organism>
<dbReference type="EMBL" id="CAKOFQ010007506">
    <property type="protein sequence ID" value="CAH2002691.1"/>
    <property type="molecule type" value="Genomic_DNA"/>
</dbReference>
<proteinExistence type="predicted"/>
<dbReference type="OrthoDB" id="1101576at2759"/>
<accession>A0A9P0M0T8</accession>
<reference evidence="1" key="1">
    <citation type="submission" date="2022-03" db="EMBL/GenBank/DDBJ databases">
        <authorList>
            <person name="Sayadi A."/>
        </authorList>
    </citation>
    <scope>NUCLEOTIDE SEQUENCE</scope>
</reference>
<sequence length="67" mass="7573">MPPSSKSLLDSVFLWKIVVQIVNKIRAQALQRLFKTLVDEIDSQYGKLLLSPLPLLLPCCFESESVI</sequence>
<evidence type="ECO:0000313" key="2">
    <source>
        <dbReference type="Proteomes" id="UP001152888"/>
    </source>
</evidence>
<dbReference type="Proteomes" id="UP001152888">
    <property type="component" value="Unassembled WGS sequence"/>
</dbReference>
<name>A0A9P0M0T8_ACAOB</name>
<evidence type="ECO:0000313" key="1">
    <source>
        <dbReference type="EMBL" id="CAH2002691.1"/>
    </source>
</evidence>